<sequence length="729" mass="83979">MEYSCNESNKCIITSNELDTSFYQNSSVEYIYITGEVTKIPNYCFGFCTNLIEVHSCSKISYIGEYAFVRCLNLKNISFLSNVEVISDFALCNTNIESIHLNNNYVKIGNHAFYSSHMKEITLPQNITTILNGTFLGTGLKTIKIPSKVEKIMGYAFGYCAIESIELPESLIFIGQYAFINCVLLKNITLPKSLKIVECNAFYGSGIRKLEYPETIEKIDFTDAELNYLSFPVSAVNFHHEPFDPQTYKKSIVNVTYRPNDKIIPKYLYYNCIDLIEIDENKLIFRNGQFCLLPENIEVIEEYAFYGTDITKIKFSKSVKIIKRNAFKTMDGFSPVIFSNITFQSNNISIYQFLNAQIINFPDKDGNMKTINLTSNDEAEYKGEDLTELTMFQFYGYRNESLSLPESITTIPSFCFYHASFHHINLSHIVHVGDCAFYETNSNNFTFSDKLISIGNYAFEKVNYLILNLPESKVITYGEGAFYIIFGFNLQPIVNTMEFIPKYCFASSNYYMMGDTYPNDLEIPYTIKLIGYGAFEGSYFSSLKINNGDYTIQSYAFYYTQVARLDFNYGLQKIEDNALNYGIDIPNNNLNEYERYRIGLEPNYNFDFRKQDPLYQMGQNIYYCNDQNCTIFDDGALSMYSIGPSDLIFGDNIFVMDLQGDANPEAGNWVSTKNFYYSGIYDNDDNISASMKFFIYRFSENVYVPSTYKNDTLAGKPIKYYDTKYNYIT</sequence>
<dbReference type="VEuPathDB" id="TrichDB:TVAG_123530"/>
<dbReference type="RefSeq" id="XP_001310233.1">
    <property type="nucleotide sequence ID" value="XM_001310232.1"/>
</dbReference>
<dbReference type="Pfam" id="PF13306">
    <property type="entry name" value="LRR_5"/>
    <property type="match status" value="4"/>
</dbReference>
<dbReference type="KEGG" id="tva:4755084"/>
<dbReference type="PANTHER" id="PTHR45661:SF3">
    <property type="entry name" value="IG-LIKE DOMAIN-CONTAINING PROTEIN"/>
    <property type="match status" value="1"/>
</dbReference>
<dbReference type="EMBL" id="DS113721">
    <property type="protein sequence ID" value="EAX97303.1"/>
    <property type="molecule type" value="Genomic_DNA"/>
</dbReference>
<evidence type="ECO:0000313" key="2">
    <source>
        <dbReference type="Proteomes" id="UP000001542"/>
    </source>
</evidence>
<proteinExistence type="predicted"/>
<name>A2FCS9_TRIV3</name>
<reference evidence="1" key="1">
    <citation type="submission" date="2006-10" db="EMBL/GenBank/DDBJ databases">
        <authorList>
            <person name="Amadeo P."/>
            <person name="Zhao Q."/>
            <person name="Wortman J."/>
            <person name="Fraser-Liggett C."/>
            <person name="Carlton J."/>
        </authorList>
    </citation>
    <scope>NUCLEOTIDE SEQUENCE</scope>
    <source>
        <strain evidence="1">G3</strain>
    </source>
</reference>
<dbReference type="InterPro" id="IPR032675">
    <property type="entry name" value="LRR_dom_sf"/>
</dbReference>
<dbReference type="Gene3D" id="3.80.10.10">
    <property type="entry name" value="Ribonuclease Inhibitor"/>
    <property type="match status" value="4"/>
</dbReference>
<dbReference type="InParanoid" id="A2FCS9"/>
<dbReference type="VEuPathDB" id="TrichDB:TVAGG3_0516470"/>
<protein>
    <submittedName>
        <fullName evidence="1">Surface antigen BspA-like</fullName>
    </submittedName>
</protein>
<gene>
    <name evidence="1" type="ORF">TVAG_123530</name>
</gene>
<dbReference type="Gene3D" id="3.40.50.12480">
    <property type="match status" value="1"/>
</dbReference>
<keyword evidence="2" id="KW-1185">Reference proteome</keyword>
<dbReference type="AlphaFoldDB" id="A2FCS9"/>
<organism evidence="1 2">
    <name type="scientific">Trichomonas vaginalis (strain ATCC PRA-98 / G3)</name>
    <dbReference type="NCBI Taxonomy" id="412133"/>
    <lineage>
        <taxon>Eukaryota</taxon>
        <taxon>Metamonada</taxon>
        <taxon>Parabasalia</taxon>
        <taxon>Trichomonadida</taxon>
        <taxon>Trichomonadidae</taxon>
        <taxon>Trichomonas</taxon>
    </lineage>
</organism>
<evidence type="ECO:0000313" key="1">
    <source>
        <dbReference type="EMBL" id="EAX97303.1"/>
    </source>
</evidence>
<dbReference type="InterPro" id="IPR053139">
    <property type="entry name" value="Surface_bspA-like"/>
</dbReference>
<dbReference type="InterPro" id="IPR026906">
    <property type="entry name" value="LRR_5"/>
</dbReference>
<reference evidence="1" key="2">
    <citation type="journal article" date="2007" name="Science">
        <title>Draft genome sequence of the sexually transmitted pathogen Trichomonas vaginalis.</title>
        <authorList>
            <person name="Carlton J.M."/>
            <person name="Hirt R.P."/>
            <person name="Silva J.C."/>
            <person name="Delcher A.L."/>
            <person name="Schatz M."/>
            <person name="Zhao Q."/>
            <person name="Wortman J.R."/>
            <person name="Bidwell S.L."/>
            <person name="Alsmark U.C.M."/>
            <person name="Besteiro S."/>
            <person name="Sicheritz-Ponten T."/>
            <person name="Noel C.J."/>
            <person name="Dacks J.B."/>
            <person name="Foster P.G."/>
            <person name="Simillion C."/>
            <person name="Van de Peer Y."/>
            <person name="Miranda-Saavedra D."/>
            <person name="Barton G.J."/>
            <person name="Westrop G.D."/>
            <person name="Mueller S."/>
            <person name="Dessi D."/>
            <person name="Fiori P.L."/>
            <person name="Ren Q."/>
            <person name="Paulsen I."/>
            <person name="Zhang H."/>
            <person name="Bastida-Corcuera F.D."/>
            <person name="Simoes-Barbosa A."/>
            <person name="Brown M.T."/>
            <person name="Hayes R.D."/>
            <person name="Mukherjee M."/>
            <person name="Okumura C.Y."/>
            <person name="Schneider R."/>
            <person name="Smith A.J."/>
            <person name="Vanacova S."/>
            <person name="Villalvazo M."/>
            <person name="Haas B.J."/>
            <person name="Pertea M."/>
            <person name="Feldblyum T.V."/>
            <person name="Utterback T.R."/>
            <person name="Shu C.L."/>
            <person name="Osoegawa K."/>
            <person name="de Jong P.J."/>
            <person name="Hrdy I."/>
            <person name="Horvathova L."/>
            <person name="Zubacova Z."/>
            <person name="Dolezal P."/>
            <person name="Malik S.B."/>
            <person name="Logsdon J.M. Jr."/>
            <person name="Henze K."/>
            <person name="Gupta A."/>
            <person name="Wang C.C."/>
            <person name="Dunne R.L."/>
            <person name="Upcroft J.A."/>
            <person name="Upcroft P."/>
            <person name="White O."/>
            <person name="Salzberg S.L."/>
            <person name="Tang P."/>
            <person name="Chiu C.-H."/>
            <person name="Lee Y.-S."/>
            <person name="Embley T.M."/>
            <person name="Coombs G.H."/>
            <person name="Mottram J.C."/>
            <person name="Tachezy J."/>
            <person name="Fraser-Liggett C.M."/>
            <person name="Johnson P.J."/>
        </authorList>
    </citation>
    <scope>NUCLEOTIDE SEQUENCE [LARGE SCALE GENOMIC DNA]</scope>
    <source>
        <strain evidence="1">G3</strain>
    </source>
</reference>
<dbReference type="Proteomes" id="UP000001542">
    <property type="component" value="Unassembled WGS sequence"/>
</dbReference>
<dbReference type="PANTHER" id="PTHR45661">
    <property type="entry name" value="SURFACE ANTIGEN"/>
    <property type="match status" value="1"/>
</dbReference>
<accession>A2FCS9</accession>
<dbReference type="SUPFAM" id="SSF52058">
    <property type="entry name" value="L domain-like"/>
    <property type="match status" value="1"/>
</dbReference>